<feature type="region of interest" description="Disordered" evidence="4">
    <location>
        <begin position="278"/>
        <end position="300"/>
    </location>
</feature>
<evidence type="ECO:0000256" key="1">
    <source>
        <dbReference type="ARBA" id="ARBA00022448"/>
    </source>
</evidence>
<dbReference type="InterPro" id="IPR051782">
    <property type="entry name" value="ABC_Transporter_VariousFunc"/>
</dbReference>
<reference evidence="6 7" key="1">
    <citation type="journal article" date="2019" name="Int. J. Syst. Evol. Microbiol.">
        <title>The Global Catalogue of Microorganisms (GCM) 10K type strain sequencing project: providing services to taxonomists for standard genome sequencing and annotation.</title>
        <authorList>
            <consortium name="The Broad Institute Genomics Platform"/>
            <consortium name="The Broad Institute Genome Sequencing Center for Infectious Disease"/>
            <person name="Wu L."/>
            <person name="Ma J."/>
        </authorList>
    </citation>
    <scope>NUCLEOTIDE SEQUENCE [LARGE SCALE GENOMIC DNA]</scope>
    <source>
        <strain evidence="6 7">JCM 7356</strain>
    </source>
</reference>
<dbReference type="Gene3D" id="3.40.50.300">
    <property type="entry name" value="P-loop containing nucleotide triphosphate hydrolases"/>
    <property type="match status" value="1"/>
</dbReference>
<dbReference type="InterPro" id="IPR003439">
    <property type="entry name" value="ABC_transporter-like_ATP-bd"/>
</dbReference>
<dbReference type="InterPro" id="IPR027417">
    <property type="entry name" value="P-loop_NTPase"/>
</dbReference>
<dbReference type="SUPFAM" id="SSF52540">
    <property type="entry name" value="P-loop containing nucleoside triphosphate hydrolases"/>
    <property type="match status" value="1"/>
</dbReference>
<proteinExistence type="predicted"/>
<evidence type="ECO:0000259" key="5">
    <source>
        <dbReference type="PROSITE" id="PS50893"/>
    </source>
</evidence>
<dbReference type="PANTHER" id="PTHR42939:SF1">
    <property type="entry name" value="ABC TRANSPORTER ATP-BINDING PROTEIN ALBC-RELATED"/>
    <property type="match status" value="1"/>
</dbReference>
<keyword evidence="2" id="KW-0547">Nucleotide-binding</keyword>
<dbReference type="EMBL" id="BAAATR010000016">
    <property type="protein sequence ID" value="GAA2252049.1"/>
    <property type="molecule type" value="Genomic_DNA"/>
</dbReference>
<dbReference type="InterPro" id="IPR017871">
    <property type="entry name" value="ABC_transporter-like_CS"/>
</dbReference>
<dbReference type="PROSITE" id="PS00211">
    <property type="entry name" value="ABC_TRANSPORTER_1"/>
    <property type="match status" value="1"/>
</dbReference>
<sequence>MPRLEAVSKRYGRGEWVVRDVHAEIPAGEVVAFTGGNGSGKSTLLRMLVGISRPTSGVVSGRPRQVGYVPDRFAPDERMSAVAYLTHMGRIRGLGTRVAATRAHQLLDRLALVGGKEARLHTLSKGNAQKVALAQALLVEPELLVLDEPWSGLDASAHGTLTEIMSEVARAGGSVVFTDHRESITRVLSSRTYTVRKGTVALRPPQAQPAHRPAAEVVLTLPEHGGTPGEPDWDAIGGVRSVARSDARLVVTVDRDSVDALLLAVLRGGWSVLTVTRDERDREAGQPVEDTAAVPGGSFR</sequence>
<dbReference type="GO" id="GO:0005524">
    <property type="term" value="F:ATP binding"/>
    <property type="evidence" value="ECO:0007669"/>
    <property type="project" value="UniProtKB-KW"/>
</dbReference>
<comment type="caution">
    <text evidence="6">The sequence shown here is derived from an EMBL/GenBank/DDBJ whole genome shotgun (WGS) entry which is preliminary data.</text>
</comment>
<dbReference type="Pfam" id="PF00005">
    <property type="entry name" value="ABC_tran"/>
    <property type="match status" value="1"/>
</dbReference>
<feature type="domain" description="ABC transporter" evidence="5">
    <location>
        <begin position="2"/>
        <end position="222"/>
    </location>
</feature>
<gene>
    <name evidence="6" type="ORF">GCM10010430_39120</name>
</gene>
<evidence type="ECO:0000313" key="7">
    <source>
        <dbReference type="Proteomes" id="UP001500305"/>
    </source>
</evidence>
<dbReference type="PROSITE" id="PS50893">
    <property type="entry name" value="ABC_TRANSPORTER_2"/>
    <property type="match status" value="1"/>
</dbReference>
<keyword evidence="7" id="KW-1185">Reference proteome</keyword>
<evidence type="ECO:0000256" key="4">
    <source>
        <dbReference type="SAM" id="MobiDB-lite"/>
    </source>
</evidence>
<dbReference type="SMART" id="SM00382">
    <property type="entry name" value="AAA"/>
    <property type="match status" value="1"/>
</dbReference>
<evidence type="ECO:0000256" key="2">
    <source>
        <dbReference type="ARBA" id="ARBA00022741"/>
    </source>
</evidence>
<organism evidence="6 7">
    <name type="scientific">Kitasatospora cystarginea</name>
    <dbReference type="NCBI Taxonomy" id="58350"/>
    <lineage>
        <taxon>Bacteria</taxon>
        <taxon>Bacillati</taxon>
        <taxon>Actinomycetota</taxon>
        <taxon>Actinomycetes</taxon>
        <taxon>Kitasatosporales</taxon>
        <taxon>Streptomycetaceae</taxon>
        <taxon>Kitasatospora</taxon>
    </lineage>
</organism>
<keyword evidence="1" id="KW-0813">Transport</keyword>
<protein>
    <submittedName>
        <fullName evidence="6">ABC transporter ATP-binding protein</fullName>
    </submittedName>
</protein>
<name>A0ABN3EAN9_9ACTN</name>
<dbReference type="InterPro" id="IPR003593">
    <property type="entry name" value="AAA+_ATPase"/>
</dbReference>
<evidence type="ECO:0000256" key="3">
    <source>
        <dbReference type="ARBA" id="ARBA00022840"/>
    </source>
</evidence>
<keyword evidence="3 6" id="KW-0067">ATP-binding</keyword>
<accession>A0ABN3EAN9</accession>
<evidence type="ECO:0000313" key="6">
    <source>
        <dbReference type="EMBL" id="GAA2252049.1"/>
    </source>
</evidence>
<dbReference type="Proteomes" id="UP001500305">
    <property type="component" value="Unassembled WGS sequence"/>
</dbReference>
<dbReference type="PANTHER" id="PTHR42939">
    <property type="entry name" value="ABC TRANSPORTER ATP-BINDING PROTEIN ALBC-RELATED"/>
    <property type="match status" value="1"/>
</dbReference>
<dbReference type="RefSeq" id="WP_344637715.1">
    <property type="nucleotide sequence ID" value="NZ_BAAATR010000016.1"/>
</dbReference>